<name>A0A915JD95_ROMCU</name>
<reference evidence="3" key="1">
    <citation type="submission" date="2022-11" db="UniProtKB">
        <authorList>
            <consortium name="WormBaseParasite"/>
        </authorList>
    </citation>
    <scope>IDENTIFICATION</scope>
</reference>
<dbReference type="AlphaFoldDB" id="A0A915JD95"/>
<dbReference type="Proteomes" id="UP000887565">
    <property type="component" value="Unplaced"/>
</dbReference>
<evidence type="ECO:0000256" key="1">
    <source>
        <dbReference type="SAM" id="Coils"/>
    </source>
</evidence>
<organism evidence="2 3">
    <name type="scientific">Romanomermis culicivorax</name>
    <name type="common">Nematode worm</name>
    <dbReference type="NCBI Taxonomy" id="13658"/>
    <lineage>
        <taxon>Eukaryota</taxon>
        <taxon>Metazoa</taxon>
        <taxon>Ecdysozoa</taxon>
        <taxon>Nematoda</taxon>
        <taxon>Enoplea</taxon>
        <taxon>Dorylaimia</taxon>
        <taxon>Mermithida</taxon>
        <taxon>Mermithoidea</taxon>
        <taxon>Mermithidae</taxon>
        <taxon>Romanomermis</taxon>
    </lineage>
</organism>
<sequence>MAAIIKVKSSTYYFNMGKISLKSMTFALKSEKNKINSAIEQIEKRLKLLMKQKNLFAKNRRLVFLIL</sequence>
<evidence type="ECO:0000313" key="3">
    <source>
        <dbReference type="WBParaSite" id="nRc.2.0.1.t23775-RA"/>
    </source>
</evidence>
<protein>
    <submittedName>
        <fullName evidence="3">Uncharacterized protein</fullName>
    </submittedName>
</protein>
<keyword evidence="1" id="KW-0175">Coiled coil</keyword>
<evidence type="ECO:0000313" key="2">
    <source>
        <dbReference type="Proteomes" id="UP000887565"/>
    </source>
</evidence>
<proteinExistence type="predicted"/>
<keyword evidence="2" id="KW-1185">Reference proteome</keyword>
<accession>A0A915JD95</accession>
<feature type="coiled-coil region" evidence="1">
    <location>
        <begin position="32"/>
        <end position="59"/>
    </location>
</feature>
<dbReference type="WBParaSite" id="nRc.2.0.1.t23775-RA">
    <property type="protein sequence ID" value="nRc.2.0.1.t23775-RA"/>
    <property type="gene ID" value="nRc.2.0.1.g23775"/>
</dbReference>